<dbReference type="InParanoid" id="A0A1D6E789"/>
<protein>
    <submittedName>
        <fullName evidence="6">NAD(P)-binding Rossmann-fold superfamily protein</fullName>
    </submittedName>
</protein>
<feature type="region of interest" description="Disordered" evidence="5">
    <location>
        <begin position="183"/>
        <end position="216"/>
    </location>
</feature>
<dbReference type="ExpressionAtlas" id="A0A1D6E789">
    <property type="expression patterns" value="baseline and differential"/>
</dbReference>
<feature type="compositionally biased region" description="Basic and acidic residues" evidence="5">
    <location>
        <begin position="196"/>
        <end position="206"/>
    </location>
</feature>
<accession>A0A1D6E789</accession>
<dbReference type="PRINTS" id="PR00080">
    <property type="entry name" value="SDRFAMILY"/>
</dbReference>
<name>A0A1D6E789_MAIZE</name>
<keyword evidence="3" id="KW-0560">Oxidoreductase</keyword>
<keyword evidence="2" id="KW-0521">NADP</keyword>
<dbReference type="Pfam" id="PF00106">
    <property type="entry name" value="adh_short"/>
    <property type="match status" value="2"/>
</dbReference>
<dbReference type="SUPFAM" id="SSF51735">
    <property type="entry name" value="NAD(P)-binding Rossmann-fold domains"/>
    <property type="match status" value="1"/>
</dbReference>
<evidence type="ECO:0000256" key="3">
    <source>
        <dbReference type="ARBA" id="ARBA00023002"/>
    </source>
</evidence>
<sequence>MDYSGTKESPPAGAWWSRETVAVVTGANRGIGHALAARLAEHGLTVVLTARDGERGEAAAAPLLARGLAVVFRRLDVSDPASVAEFAAWIRDALGGLDILVNNAAVSFNEIDTNSVEHAEAVLRTNFYGAKMLTEALLPLFRQSSATSRILNVSSQLGLLNKKKNKDRLETVRHLKWRIGQEGERPVAEGAAAGRGRADGGGDRGDGVAVPGAGEGRTWGGQGWPKVWTDYSVSKLALNAYSRLLARRLQARGARVSVNCFCPGFTRTGMTKGWGKRTAEEAADVAARLALLAPAELPTGPSSSGARRSSTPSCDCDWIATPTVVGSVCVRSVNAGVYIYSSVPLATLLRSQKRECRSAKVLSVEHSSFVTSPQCTMYLVV</sequence>
<dbReference type="InterPro" id="IPR002347">
    <property type="entry name" value="SDR_fam"/>
</dbReference>
<evidence type="ECO:0000256" key="2">
    <source>
        <dbReference type="ARBA" id="ARBA00022857"/>
    </source>
</evidence>
<evidence type="ECO:0000256" key="4">
    <source>
        <dbReference type="RuleBase" id="RU000363"/>
    </source>
</evidence>
<dbReference type="SMR" id="A0A1D6E789"/>
<evidence type="ECO:0000256" key="1">
    <source>
        <dbReference type="ARBA" id="ARBA00006484"/>
    </source>
</evidence>
<dbReference type="FunFam" id="3.40.50.720:FF:000387">
    <property type="entry name" value="NAD(P)-binding Rossmann-fold superfamily protein"/>
    <property type="match status" value="1"/>
</dbReference>
<dbReference type="Gene3D" id="3.40.50.720">
    <property type="entry name" value="NAD(P)-binding Rossmann-like Domain"/>
    <property type="match status" value="1"/>
</dbReference>
<evidence type="ECO:0000256" key="5">
    <source>
        <dbReference type="SAM" id="MobiDB-lite"/>
    </source>
</evidence>
<evidence type="ECO:0000313" key="6">
    <source>
        <dbReference type="EMBL" id="ONM16307.1"/>
    </source>
</evidence>
<dbReference type="STRING" id="4577.A0A1D6E789"/>
<dbReference type="AlphaFoldDB" id="A0A1D6E789"/>
<comment type="similarity">
    <text evidence="1 4">Belongs to the short-chain dehydrogenases/reductases (SDR) family.</text>
</comment>
<dbReference type="OMA" id="WACDENG"/>
<reference evidence="6" key="1">
    <citation type="submission" date="2015-12" db="EMBL/GenBank/DDBJ databases">
        <title>Update maize B73 reference genome by single molecule sequencing technologies.</title>
        <authorList>
            <consortium name="Maize Genome Sequencing Project"/>
            <person name="Ware D."/>
        </authorList>
    </citation>
    <scope>NUCLEOTIDE SEQUENCE [LARGE SCALE GENOMIC DNA]</scope>
    <source>
        <tissue evidence="6">Seedling</tissue>
    </source>
</reference>
<gene>
    <name evidence="6" type="ORF">ZEAMMB73_Zm00001d003173</name>
</gene>
<dbReference type="PANTHER" id="PTHR43490">
    <property type="entry name" value="(+)-NEOMENTHOL DEHYDROGENASE"/>
    <property type="match status" value="1"/>
</dbReference>
<dbReference type="FunCoup" id="A0A1D6E789">
    <property type="interactions" value="1963"/>
</dbReference>
<dbReference type="EMBL" id="CM007648">
    <property type="protein sequence ID" value="ONM16307.1"/>
    <property type="molecule type" value="Genomic_DNA"/>
</dbReference>
<proteinExistence type="inferred from homology"/>
<organism evidence="6">
    <name type="scientific">Zea mays</name>
    <name type="common">Maize</name>
    <dbReference type="NCBI Taxonomy" id="4577"/>
    <lineage>
        <taxon>Eukaryota</taxon>
        <taxon>Viridiplantae</taxon>
        <taxon>Streptophyta</taxon>
        <taxon>Embryophyta</taxon>
        <taxon>Tracheophyta</taxon>
        <taxon>Spermatophyta</taxon>
        <taxon>Magnoliopsida</taxon>
        <taxon>Liliopsida</taxon>
        <taxon>Poales</taxon>
        <taxon>Poaceae</taxon>
        <taxon>PACMAD clade</taxon>
        <taxon>Panicoideae</taxon>
        <taxon>Andropogonodae</taxon>
        <taxon>Andropogoneae</taxon>
        <taxon>Tripsacinae</taxon>
        <taxon>Zea</taxon>
    </lineage>
</organism>
<dbReference type="GO" id="GO:0016491">
    <property type="term" value="F:oxidoreductase activity"/>
    <property type="evidence" value="ECO:0007669"/>
    <property type="project" value="UniProtKB-KW"/>
</dbReference>
<dbReference type="PANTHER" id="PTHR43490:SF60">
    <property type="entry name" value="NAD(P)-BINDING ROSSMANN-FOLD SUPERFAMILY PROTEIN"/>
    <property type="match status" value="1"/>
</dbReference>
<dbReference type="InterPro" id="IPR036291">
    <property type="entry name" value="NAD(P)-bd_dom_sf"/>
</dbReference>
<dbReference type="PRINTS" id="PR00081">
    <property type="entry name" value="GDHRDH"/>
</dbReference>